<protein>
    <recommendedName>
        <fullName evidence="3">Carboxylic ester hydrolase</fullName>
        <ecNumber evidence="3">3.1.1.-</ecNumber>
    </recommendedName>
</protein>
<dbReference type="EMBL" id="CP139368">
    <property type="protein sequence ID" value="WPR87929.1"/>
    <property type="molecule type" value="Genomic_DNA"/>
</dbReference>
<dbReference type="Pfam" id="PF00135">
    <property type="entry name" value="COesterase"/>
    <property type="match status" value="1"/>
</dbReference>
<dbReference type="Gene3D" id="3.40.50.1820">
    <property type="entry name" value="alpha/beta hydrolase"/>
    <property type="match status" value="1"/>
</dbReference>
<keyword evidence="2 3" id="KW-0378">Hydrolase</keyword>
<dbReference type="SUPFAM" id="SSF53474">
    <property type="entry name" value="alpha/beta-Hydrolases"/>
    <property type="match status" value="1"/>
</dbReference>
<reference evidence="6 7" key="1">
    <citation type="submission" date="2023-11" db="EMBL/GenBank/DDBJ databases">
        <title>Genome sequence of Microbacterium rhizosphaerae KACC 19337.</title>
        <authorList>
            <person name="Choi H."/>
            <person name="Kim S."/>
            <person name="Kim Y."/>
            <person name="Kwon S.-W."/>
            <person name="Heo J."/>
        </authorList>
    </citation>
    <scope>NUCLEOTIDE SEQUENCE [LARGE SCALE GENOMIC DNA]</scope>
    <source>
        <strain evidence="6 7">KACC 19337</strain>
    </source>
</reference>
<feature type="region of interest" description="Disordered" evidence="4">
    <location>
        <begin position="47"/>
        <end position="66"/>
    </location>
</feature>
<proteinExistence type="inferred from homology"/>
<dbReference type="Proteomes" id="UP001323798">
    <property type="component" value="Chromosome"/>
</dbReference>
<comment type="similarity">
    <text evidence="1 3">Belongs to the type-B carboxylesterase/lipase family.</text>
</comment>
<evidence type="ECO:0000256" key="3">
    <source>
        <dbReference type="RuleBase" id="RU361235"/>
    </source>
</evidence>
<dbReference type="RefSeq" id="WP_320940651.1">
    <property type="nucleotide sequence ID" value="NZ_BAABEU010000010.1"/>
</dbReference>
<dbReference type="PROSITE" id="PS00122">
    <property type="entry name" value="CARBOXYLESTERASE_B_1"/>
    <property type="match status" value="1"/>
</dbReference>
<gene>
    <name evidence="6" type="ORF">SM116_08960</name>
</gene>
<dbReference type="InterPro" id="IPR019826">
    <property type="entry name" value="Carboxylesterase_B_AS"/>
</dbReference>
<evidence type="ECO:0000313" key="7">
    <source>
        <dbReference type="Proteomes" id="UP001323798"/>
    </source>
</evidence>
<organism evidence="6 7">
    <name type="scientific">Microbacterium rhizosphaerae</name>
    <dbReference type="NCBI Taxonomy" id="1678237"/>
    <lineage>
        <taxon>Bacteria</taxon>
        <taxon>Bacillati</taxon>
        <taxon>Actinomycetota</taxon>
        <taxon>Actinomycetes</taxon>
        <taxon>Micrococcales</taxon>
        <taxon>Microbacteriaceae</taxon>
        <taxon>Microbacterium</taxon>
    </lineage>
</organism>
<dbReference type="InterPro" id="IPR029058">
    <property type="entry name" value="AB_hydrolase_fold"/>
</dbReference>
<evidence type="ECO:0000259" key="5">
    <source>
        <dbReference type="Pfam" id="PF00135"/>
    </source>
</evidence>
<feature type="domain" description="Carboxylesterase type B" evidence="5">
    <location>
        <begin position="8"/>
        <end position="451"/>
    </location>
</feature>
<dbReference type="EC" id="3.1.1.-" evidence="3"/>
<evidence type="ECO:0000256" key="1">
    <source>
        <dbReference type="ARBA" id="ARBA00005964"/>
    </source>
</evidence>
<evidence type="ECO:0000313" key="6">
    <source>
        <dbReference type="EMBL" id="WPR87929.1"/>
    </source>
</evidence>
<dbReference type="PANTHER" id="PTHR11559">
    <property type="entry name" value="CARBOXYLESTERASE"/>
    <property type="match status" value="1"/>
</dbReference>
<name>A0ABZ0SG29_9MICO</name>
<evidence type="ECO:0000256" key="4">
    <source>
        <dbReference type="SAM" id="MobiDB-lite"/>
    </source>
</evidence>
<dbReference type="InterPro" id="IPR050309">
    <property type="entry name" value="Type-B_Carboxylest/Lipase"/>
</dbReference>
<dbReference type="InterPro" id="IPR002018">
    <property type="entry name" value="CarbesteraseB"/>
</dbReference>
<keyword evidence="7" id="KW-1185">Reference proteome</keyword>
<evidence type="ECO:0000256" key="2">
    <source>
        <dbReference type="ARBA" id="ARBA00022801"/>
    </source>
</evidence>
<accession>A0ABZ0SG29</accession>
<sequence>MSDTHPSTTTISISTGTLRGAEHGGILRFLGIPFAAPPFGDLRFARPAPPASWEGERDATAFGPTAPQDPYSAALGELLDSVEIPGEDILTANVWTPADVIGMGMGLPVMVWFHGGALERGTPALDAYDGTTFARDGVVFVSIAYRLGSEGFSVLEGAPLNLGLQDAAAGLEWVHREIAAFGGDPDRITIVGESAGGAIVAGLLMRSDSRALVRGAIIQSGPLEAVAPEKAGRVTHQLAQRLRIPATRDAFAAVTPRALLDARAAQSAGSTPLSGAPGFAFALDPESLPVSPDVGLGRLTLPVVIGTNTDEYRLWLPPEALAKIGRMQVFMARAALRIPRATVAAYRRDLPGATRAEILGQMVTDRLLRAPAIRAAETRPGRTYVYEFAWRSPVRELGAAHAMEIGFVFHRGRTPDALRMAGPDAPKVLADRMHDDWIRFIETQDAGWPPFDESRTVRRYDTETRDVPLPRAHALDALMR</sequence>